<reference evidence="1 2" key="1">
    <citation type="submission" date="2019-07" db="EMBL/GenBank/DDBJ databases">
        <authorList>
            <person name="Kim J."/>
        </authorList>
    </citation>
    <scope>NUCLEOTIDE SEQUENCE [LARGE SCALE GENOMIC DNA]</scope>
    <source>
        <strain evidence="1 2">N4</strain>
    </source>
</reference>
<protein>
    <submittedName>
        <fullName evidence="1">Uncharacterized protein</fullName>
    </submittedName>
</protein>
<dbReference type="AlphaFoldDB" id="A0A559IEG3"/>
<keyword evidence="2" id="KW-1185">Reference proteome</keyword>
<dbReference type="RefSeq" id="WP_144994823.1">
    <property type="nucleotide sequence ID" value="NZ_VNJK01000006.1"/>
</dbReference>
<comment type="caution">
    <text evidence="1">The sequence shown here is derived from an EMBL/GenBank/DDBJ whole genome shotgun (WGS) entry which is preliminary data.</text>
</comment>
<dbReference type="EMBL" id="VNJK01000006">
    <property type="protein sequence ID" value="TVX86042.1"/>
    <property type="molecule type" value="Genomic_DNA"/>
</dbReference>
<sequence>MSEIYEKEQGHTYLMAGNQVVAIFVPDETDAKMENGVSGNIYEVTAWETGDIPFELDFFCRFSVKWDGCSHFWFFGNEYTVEKGMEPQMEAYYHICGAEYFVKHMRLMAFAYELKVLKAGMNERFVHENKDYESLKALGLLNGYTIVKN</sequence>
<dbReference type="Proteomes" id="UP000318102">
    <property type="component" value="Unassembled WGS sequence"/>
</dbReference>
<name>A0A559IEG3_9BACL</name>
<proteinExistence type="predicted"/>
<dbReference type="OrthoDB" id="10004715at2"/>
<gene>
    <name evidence="1" type="ORF">FPZ44_24170</name>
</gene>
<accession>A0A559IEG3</accession>
<evidence type="ECO:0000313" key="1">
    <source>
        <dbReference type="EMBL" id="TVX86042.1"/>
    </source>
</evidence>
<organism evidence="1 2">
    <name type="scientific">Paenibacillus agilis</name>
    <dbReference type="NCBI Taxonomy" id="3020863"/>
    <lineage>
        <taxon>Bacteria</taxon>
        <taxon>Bacillati</taxon>
        <taxon>Bacillota</taxon>
        <taxon>Bacilli</taxon>
        <taxon>Bacillales</taxon>
        <taxon>Paenibacillaceae</taxon>
        <taxon>Paenibacillus</taxon>
    </lineage>
</organism>
<evidence type="ECO:0000313" key="2">
    <source>
        <dbReference type="Proteomes" id="UP000318102"/>
    </source>
</evidence>